<gene>
    <name evidence="6" type="ORF">J2Z30_008221</name>
    <name evidence="5" type="ORF">SIRAN3966</name>
</gene>
<dbReference type="Pfam" id="PF08241">
    <property type="entry name" value="Methyltransf_11"/>
    <property type="match status" value="1"/>
</dbReference>
<sequence length="255" mass="27514">MAESFGSDAERYDQARPRYPQAMVDRIATGSPGPDILDVGCGTGIAARQFQQTGRTVLGVEPDARMADVARRLGTEVEVAAFEAWDPAGRHFDAVIAGQAWHWIDPVAGAAKAARVLRPGARLAAFWNVFRLPSDLAEALAAVCRRVMPDAPFDFRAVTQAGLDVYQPILARAADGIRAAGAFGEPEQWRFDWEWTYTRDAWLEQIPTQGAFTRLPPAELAEVLEGVGAAIDAMGGSFTMPYATVVITAPRTAPA</sequence>
<evidence type="ECO:0000256" key="3">
    <source>
        <dbReference type="ARBA" id="ARBA00022679"/>
    </source>
</evidence>
<evidence type="ECO:0000313" key="5">
    <source>
        <dbReference type="EMBL" id="CDR07222.1"/>
    </source>
</evidence>
<evidence type="ECO:0000256" key="1">
    <source>
        <dbReference type="ARBA" id="ARBA00008361"/>
    </source>
</evidence>
<reference evidence="5" key="1">
    <citation type="submission" date="2014-05" db="EMBL/GenBank/DDBJ databases">
        <authorList>
            <person name="Horn Fabian"/>
        </authorList>
    </citation>
    <scope>NUCLEOTIDE SEQUENCE</scope>
</reference>
<dbReference type="GO" id="GO:0032259">
    <property type="term" value="P:methylation"/>
    <property type="evidence" value="ECO:0007669"/>
    <property type="project" value="UniProtKB-KW"/>
</dbReference>
<dbReference type="GO" id="GO:0008757">
    <property type="term" value="F:S-adenosylmethionine-dependent methyltransferase activity"/>
    <property type="evidence" value="ECO:0007669"/>
    <property type="project" value="InterPro"/>
</dbReference>
<reference evidence="6 7" key="2">
    <citation type="submission" date="2021-03" db="EMBL/GenBank/DDBJ databases">
        <title>Genomic Encyclopedia of Type Strains, Phase IV (KMG-IV): sequencing the most valuable type-strain genomes for metagenomic binning, comparative biology and taxonomic classification.</title>
        <authorList>
            <person name="Goeker M."/>
        </authorList>
    </citation>
    <scope>NUCLEOTIDE SEQUENCE [LARGE SCALE GENOMIC DNA]</scope>
    <source>
        <strain evidence="6 7">DSM 41954</strain>
    </source>
</reference>
<evidence type="ECO:0000256" key="2">
    <source>
        <dbReference type="ARBA" id="ARBA00022603"/>
    </source>
</evidence>
<dbReference type="Gene3D" id="3.40.50.150">
    <property type="entry name" value="Vaccinia Virus protein VP39"/>
    <property type="match status" value="1"/>
</dbReference>
<name>A0A060ZM31_9ACTN</name>
<dbReference type="InterPro" id="IPR029063">
    <property type="entry name" value="SAM-dependent_MTases_sf"/>
</dbReference>
<dbReference type="Proteomes" id="UP000756710">
    <property type="component" value="Unassembled WGS sequence"/>
</dbReference>
<dbReference type="AlphaFoldDB" id="A0A060ZM31"/>
<keyword evidence="7" id="KW-1185">Reference proteome</keyword>
<keyword evidence="2 5" id="KW-0489">Methyltransferase</keyword>
<protein>
    <submittedName>
        <fullName evidence="5">Methyltransferase type 11</fullName>
    </submittedName>
    <submittedName>
        <fullName evidence="6">SAM-dependent methyltransferase</fullName>
    </submittedName>
</protein>
<dbReference type="HOGENOM" id="CLU_049344_7_0_11"/>
<dbReference type="SUPFAM" id="SSF53335">
    <property type="entry name" value="S-adenosyl-L-methionine-dependent methyltransferases"/>
    <property type="match status" value="1"/>
</dbReference>
<keyword evidence="3 5" id="KW-0808">Transferase</keyword>
<feature type="domain" description="Methyltransferase type 11" evidence="4">
    <location>
        <begin position="37"/>
        <end position="124"/>
    </location>
</feature>
<comment type="similarity">
    <text evidence="1">Belongs to the methyltransferase superfamily.</text>
</comment>
<dbReference type="EMBL" id="LK022848">
    <property type="protein sequence ID" value="CDR07222.1"/>
    <property type="molecule type" value="Genomic_DNA"/>
</dbReference>
<dbReference type="InterPro" id="IPR051052">
    <property type="entry name" value="Diverse_substrate_MTase"/>
</dbReference>
<dbReference type="InterPro" id="IPR013216">
    <property type="entry name" value="Methyltransf_11"/>
</dbReference>
<dbReference type="EMBL" id="JAGGLR010000029">
    <property type="protein sequence ID" value="MBP2067155.1"/>
    <property type="molecule type" value="Genomic_DNA"/>
</dbReference>
<proteinExistence type="inferred from homology"/>
<dbReference type="CDD" id="cd02440">
    <property type="entry name" value="AdoMet_MTases"/>
    <property type="match status" value="1"/>
</dbReference>
<evidence type="ECO:0000313" key="6">
    <source>
        <dbReference type="EMBL" id="MBP2067155.1"/>
    </source>
</evidence>
<dbReference type="PANTHER" id="PTHR44942">
    <property type="entry name" value="METHYLTRANSF_11 DOMAIN-CONTAINING PROTEIN"/>
    <property type="match status" value="1"/>
</dbReference>
<dbReference type="PANTHER" id="PTHR44942:SF4">
    <property type="entry name" value="METHYLTRANSFERASE TYPE 11 DOMAIN-CONTAINING PROTEIN"/>
    <property type="match status" value="1"/>
</dbReference>
<accession>A0A060ZM31</accession>
<evidence type="ECO:0000313" key="7">
    <source>
        <dbReference type="Proteomes" id="UP000756710"/>
    </source>
</evidence>
<organism evidence="5">
    <name type="scientific">Streptomyces iranensis</name>
    <dbReference type="NCBI Taxonomy" id="576784"/>
    <lineage>
        <taxon>Bacteria</taxon>
        <taxon>Bacillati</taxon>
        <taxon>Actinomycetota</taxon>
        <taxon>Actinomycetes</taxon>
        <taxon>Kitasatosporales</taxon>
        <taxon>Streptomycetaceae</taxon>
        <taxon>Streptomyces</taxon>
        <taxon>Streptomyces violaceusniger group</taxon>
    </lineage>
</organism>
<evidence type="ECO:0000259" key="4">
    <source>
        <dbReference type="Pfam" id="PF08241"/>
    </source>
</evidence>
<dbReference type="RefSeq" id="WP_044570811.1">
    <property type="nucleotide sequence ID" value="NZ_BAABDR010000003.1"/>
</dbReference>